<evidence type="ECO:0000256" key="6">
    <source>
        <dbReference type="ARBA" id="ARBA00023136"/>
    </source>
</evidence>
<evidence type="ECO:0000313" key="12">
    <source>
        <dbReference type="Proteomes" id="UP000321570"/>
    </source>
</evidence>
<dbReference type="Gene3D" id="1.20.1250.20">
    <property type="entry name" value="MFS general substrate transporter like domains"/>
    <property type="match status" value="2"/>
</dbReference>
<evidence type="ECO:0000256" key="2">
    <source>
        <dbReference type="ARBA" id="ARBA00009657"/>
    </source>
</evidence>
<feature type="transmembrane region" description="Helical" evidence="9">
    <location>
        <begin position="114"/>
        <end position="143"/>
    </location>
</feature>
<dbReference type="InterPro" id="IPR002350">
    <property type="entry name" value="Kazal_dom"/>
</dbReference>
<keyword evidence="4 9" id="KW-0812">Transmembrane</keyword>
<keyword evidence="7" id="KW-1015">Disulfide bond</keyword>
<dbReference type="InterPro" id="IPR004156">
    <property type="entry name" value="OATP"/>
</dbReference>
<dbReference type="Pfam" id="PF03137">
    <property type="entry name" value="OATP"/>
    <property type="match status" value="2"/>
</dbReference>
<comment type="similarity">
    <text evidence="2">Belongs to the organo anion transporter (TC 2.A.60) family.</text>
</comment>
<keyword evidence="5 9" id="KW-1133">Transmembrane helix</keyword>
<feature type="transmembrane region" description="Helical" evidence="9">
    <location>
        <begin position="919"/>
        <end position="944"/>
    </location>
</feature>
<dbReference type="Proteomes" id="UP000321570">
    <property type="component" value="Unassembled WGS sequence"/>
</dbReference>
<dbReference type="PANTHER" id="PTHR11388">
    <property type="entry name" value="ORGANIC ANION TRANSPORTER"/>
    <property type="match status" value="1"/>
</dbReference>
<evidence type="ECO:0000256" key="7">
    <source>
        <dbReference type="ARBA" id="ARBA00023157"/>
    </source>
</evidence>
<reference evidence="11 12" key="1">
    <citation type="submission" date="2019-07" db="EMBL/GenBank/DDBJ databases">
        <authorList>
            <person name="Jastrzebski P J."/>
            <person name="Paukszto L."/>
            <person name="Jastrzebski P J."/>
        </authorList>
    </citation>
    <scope>NUCLEOTIDE SEQUENCE [LARGE SCALE GENOMIC DNA]</scope>
    <source>
        <strain evidence="11 12">WMS-il1</strain>
    </source>
</reference>
<keyword evidence="6 9" id="KW-0472">Membrane</keyword>
<feature type="domain" description="Kazal-like" evidence="10">
    <location>
        <begin position="810"/>
        <end position="869"/>
    </location>
</feature>
<feature type="transmembrane region" description="Helical" evidence="9">
    <location>
        <begin position="150"/>
        <end position="173"/>
    </location>
</feature>
<feature type="transmembrane region" description="Helical" evidence="9">
    <location>
        <begin position="251"/>
        <end position="274"/>
    </location>
</feature>
<evidence type="ECO:0000313" key="11">
    <source>
        <dbReference type="EMBL" id="VUZ56701.1"/>
    </source>
</evidence>
<dbReference type="AlphaFoldDB" id="A0A564ZB33"/>
<feature type="compositionally biased region" description="Polar residues" evidence="8">
    <location>
        <begin position="43"/>
        <end position="52"/>
    </location>
</feature>
<organism evidence="11 12">
    <name type="scientific">Hymenolepis diminuta</name>
    <name type="common">Rat tapeworm</name>
    <dbReference type="NCBI Taxonomy" id="6216"/>
    <lineage>
        <taxon>Eukaryota</taxon>
        <taxon>Metazoa</taxon>
        <taxon>Spiralia</taxon>
        <taxon>Lophotrochozoa</taxon>
        <taxon>Platyhelminthes</taxon>
        <taxon>Cestoda</taxon>
        <taxon>Eucestoda</taxon>
        <taxon>Cyclophyllidea</taxon>
        <taxon>Hymenolepididae</taxon>
        <taxon>Hymenolepis</taxon>
    </lineage>
</organism>
<evidence type="ECO:0000256" key="1">
    <source>
        <dbReference type="ARBA" id="ARBA00004651"/>
    </source>
</evidence>
<evidence type="ECO:0000256" key="4">
    <source>
        <dbReference type="ARBA" id="ARBA00022692"/>
    </source>
</evidence>
<feature type="compositionally biased region" description="Low complexity" evidence="8">
    <location>
        <begin position="502"/>
        <end position="511"/>
    </location>
</feature>
<evidence type="ECO:0000256" key="9">
    <source>
        <dbReference type="SAM" id="Phobius"/>
    </source>
</evidence>
<feature type="compositionally biased region" description="Low complexity" evidence="8">
    <location>
        <begin position="525"/>
        <end position="537"/>
    </location>
</feature>
<feature type="non-terminal residue" evidence="11">
    <location>
        <position position="1"/>
    </location>
</feature>
<sequence>FCDSLCCLVATCFIKNLLKFDSSLSFIYSFDTMELKLAEDSSSKMSTPPWQTKETDSPKDPKVEHCGIGLWRPSCLEPLRDIRAFIAAMCFVSCLQASYSGYTSSQITTIEKRFAIGSIVVGTINSFFEVGYISCVMIVSYLGAKGRVPLWIGCGLFAMSCGAFLFSTPQFLFPYDPSLSTSGREHLCSQNLESQNFSSKVYCNTKEFGSYHFLPILLFAQFLIGAGSSPILTLAPPFVDDHVPASKAPAMIASLYASAALGPVFGYALGALMLQHPMDKWSKVKVIGTHPTPASEDWIGLWWAGYIILGLGVLIGAYILIMFPRTLRSTFTPRKRSLESAVIIPGTSTSPVALEDSKMISVTVDGSQGMVDQQSLPSSSSYRNRAAYQGHQRSFSGNVPFTSASAYGGTPVPNSNTNFFPPSRPHHQRSASVSSILLHAAIIAATASHAAEEDEALPSTDTCSESSSDDEYFSASPHETEKLNKRRSRIDQTTGTNEFKSSHSSIYRSKSLTARQQHQHHRRWASSFWSSSRSSSRGVPGSHLSRRSQNTAEALGIPPPILDVMLEDTTAEASTISNVPKLINENSQQADKPDGENTSNRAKSVDDRRLPLRGDTGASVDQTQHHQLQLDEPLASGSKPSLFVHLHKRRRRRQRKIIRGRIFGFLADWSKDIPKSIFNLLKNKIYVVTCLCICCEMFIIIGFAGFLPKYMEIEYQISKATASMIAGGLIVPSGAIGILAGGLILNKAKLSRKGAVLFVFGINFVIVGCMSSFFFLGCENPKIAGFTVPYPTGPLRNQKEGSLNTSMILKPWEVRCSRSCGCNPNLWKPVCHPKTNTIFFSPCYAGCTQGPTFIPSTNQYVYHQCQCLWNYTSDPQKLSFLSQRDGATAASITLRGDPMNTMIYDDEVFSGVCAPGCKMLIPFVSFLTALLFLTGVIQNPLLMVTMRSVRHSQRSLALGLQFVIIRLLANLPSPIAFGRAIDGACLLWKDECGRRGDCAFMDLKQLTQYITGLGIVVKGSSLIVYIVLIYLLSRRHSGPTMDSNADEELAITVKLHEDDALRKRKRSQDKNEGRQHKL</sequence>
<dbReference type="GO" id="GO:0015347">
    <property type="term" value="F:sodium-independent organic anion transmembrane transporter activity"/>
    <property type="evidence" value="ECO:0007669"/>
    <property type="project" value="TreeGrafter"/>
</dbReference>
<feature type="transmembrane region" description="Helical" evidence="9">
    <location>
        <begin position="216"/>
        <end position="239"/>
    </location>
</feature>
<evidence type="ECO:0000259" key="10">
    <source>
        <dbReference type="PROSITE" id="PS51465"/>
    </source>
</evidence>
<feature type="region of interest" description="Disordered" evidence="8">
    <location>
        <begin position="449"/>
        <end position="555"/>
    </location>
</feature>
<dbReference type="PANTHER" id="PTHR11388:SF142">
    <property type="entry name" value="SOLUTE CARRIER ORGANIC ANION TRANSPORTER FAMILY MEMBER 5A1"/>
    <property type="match status" value="1"/>
</dbReference>
<evidence type="ECO:0000256" key="5">
    <source>
        <dbReference type="ARBA" id="ARBA00022989"/>
    </source>
</evidence>
<feature type="region of interest" description="Disordered" evidence="8">
    <location>
        <begin position="576"/>
        <end position="631"/>
    </location>
</feature>
<dbReference type="EMBL" id="CABIJS010000708">
    <property type="protein sequence ID" value="VUZ56701.1"/>
    <property type="molecule type" value="Genomic_DNA"/>
</dbReference>
<feature type="transmembrane region" description="Helical" evidence="9">
    <location>
        <begin position="720"/>
        <end position="745"/>
    </location>
</feature>
<dbReference type="GO" id="GO:0043252">
    <property type="term" value="P:sodium-independent organic anion transport"/>
    <property type="evidence" value="ECO:0007669"/>
    <property type="project" value="TreeGrafter"/>
</dbReference>
<dbReference type="GO" id="GO:0016323">
    <property type="term" value="C:basolateral plasma membrane"/>
    <property type="evidence" value="ECO:0007669"/>
    <property type="project" value="TreeGrafter"/>
</dbReference>
<dbReference type="InterPro" id="IPR036259">
    <property type="entry name" value="MFS_trans_sf"/>
</dbReference>
<feature type="transmembrane region" description="Helical" evidence="9">
    <location>
        <begin position="685"/>
        <end position="708"/>
    </location>
</feature>
<evidence type="ECO:0000256" key="8">
    <source>
        <dbReference type="SAM" id="MobiDB-lite"/>
    </source>
</evidence>
<feature type="compositionally biased region" description="Basic and acidic residues" evidence="8">
    <location>
        <begin position="603"/>
        <end position="612"/>
    </location>
</feature>
<keyword evidence="3" id="KW-1003">Cell membrane</keyword>
<gene>
    <name evidence="11" type="ORF">WMSIL1_LOCUS14437</name>
</gene>
<feature type="transmembrane region" description="Helical" evidence="9">
    <location>
        <begin position="1009"/>
        <end position="1032"/>
    </location>
</feature>
<dbReference type="PROSITE" id="PS51465">
    <property type="entry name" value="KAZAL_2"/>
    <property type="match status" value="1"/>
</dbReference>
<feature type="transmembrane region" description="Helical" evidence="9">
    <location>
        <begin position="301"/>
        <end position="321"/>
    </location>
</feature>
<feature type="transmembrane region" description="Helical" evidence="9">
    <location>
        <begin position="757"/>
        <end position="776"/>
    </location>
</feature>
<feature type="compositionally biased region" description="Polar residues" evidence="8">
    <location>
        <begin position="576"/>
        <end position="602"/>
    </location>
</feature>
<protein>
    <recommendedName>
        <fullName evidence="10">Kazal-like domain-containing protein</fullName>
    </recommendedName>
</protein>
<evidence type="ECO:0000256" key="3">
    <source>
        <dbReference type="ARBA" id="ARBA00022475"/>
    </source>
</evidence>
<accession>A0A564ZB33</accession>
<name>A0A564ZB33_HYMDI</name>
<feature type="transmembrane region" description="Helical" evidence="9">
    <location>
        <begin position="956"/>
        <end position="977"/>
    </location>
</feature>
<feature type="region of interest" description="Disordered" evidence="8">
    <location>
        <begin position="42"/>
        <end position="61"/>
    </location>
</feature>
<comment type="subcellular location">
    <subcellularLocation>
        <location evidence="1">Cell membrane</location>
        <topology evidence="1">Multi-pass membrane protein</topology>
    </subcellularLocation>
</comment>
<keyword evidence="12" id="KW-1185">Reference proteome</keyword>
<dbReference type="SUPFAM" id="SSF103473">
    <property type="entry name" value="MFS general substrate transporter"/>
    <property type="match status" value="2"/>
</dbReference>
<proteinExistence type="inferred from homology"/>